<name>A0A0D3D8C2_BRAOL</name>
<keyword evidence="2" id="KW-0472">Membrane</keyword>
<reference evidence="3" key="2">
    <citation type="submission" date="2015-03" db="UniProtKB">
        <authorList>
            <consortium name="EnsemblPlants"/>
        </authorList>
    </citation>
    <scope>IDENTIFICATION</scope>
</reference>
<accession>A0A0D3D8C2</accession>
<dbReference type="OMA" id="HQFDPVV"/>
<evidence type="ECO:0000313" key="4">
    <source>
        <dbReference type="Proteomes" id="UP000032141"/>
    </source>
</evidence>
<dbReference type="eggNOG" id="KOG3620">
    <property type="taxonomic scope" value="Eukaryota"/>
</dbReference>
<keyword evidence="4" id="KW-1185">Reference proteome</keyword>
<proteinExistence type="predicted"/>
<feature type="compositionally biased region" description="Polar residues" evidence="1">
    <location>
        <begin position="419"/>
        <end position="436"/>
    </location>
</feature>
<keyword evidence="2" id="KW-1133">Transmembrane helix</keyword>
<evidence type="ECO:0000313" key="3">
    <source>
        <dbReference type="EnsemblPlants" id="Bo7g064390.1"/>
    </source>
</evidence>
<sequence>WSSASLRLRWRLLSHLPTPPTQQNRSFFFSINSYKQRKKKKTEKAPKFQTTSLSVGDSMLRADMDRKALAITPPLLLLSSFFFHLRGAAFGSSKAFHCLLLLSCLLLSSVNTLHNLADYDSLGSNFAERFQSFNGGGSVGVQNVCPSSNLLFSLLPALGSEYHQFDPVVTFFSPGKSWSSSSALTSSNNLSSVVWLSLKPVHIIEFHPFTGFSRIGGGTKPLSKELLGKENTREWSISVSGNGLMEQKRCEGLSIEPGDSIKFLFFYRTELSCASGVAVFAVPMKSTAPVLMLSLYKKPVSWWLRAKKLLIALLIAVALLVLIFCFNDHFIEERNNVAVRKVEKPSTITISLEMDTLLRSISKETLQGSNEVVSENSVKPVASSSSCQVEETSELTVKTAKEKKRRRNKKKKKKGAVSELTTDVSSSQSGNSTPRSPLSPEPPAVVVTQAATKPATTPKPVLSHSATFPVSGTKSMVIIQGSSLAPNARAPGAKSRSEVKDEEEEYRYYDIWGDHLTGLHLMDRFKEVREGRSSSSSSCFGEEDDEFVSLFVKGPHHNLLPGCSLAKPMGLIKK</sequence>
<dbReference type="HOGENOM" id="CLU_534609_0_0_1"/>
<keyword evidence="2" id="KW-0812">Transmembrane</keyword>
<feature type="compositionally biased region" description="Basic residues" evidence="1">
    <location>
        <begin position="401"/>
        <end position="415"/>
    </location>
</feature>
<dbReference type="Gramene" id="Bo7g064390.1">
    <property type="protein sequence ID" value="Bo7g064390.1"/>
    <property type="gene ID" value="Bo7g064390"/>
</dbReference>
<evidence type="ECO:0000256" key="1">
    <source>
        <dbReference type="SAM" id="MobiDB-lite"/>
    </source>
</evidence>
<dbReference type="AlphaFoldDB" id="A0A0D3D8C2"/>
<dbReference type="EnsemblPlants" id="Bo7g064390.1">
    <property type="protein sequence ID" value="Bo7g064390.1"/>
    <property type="gene ID" value="Bo7g064390"/>
</dbReference>
<feature type="transmembrane region" description="Helical" evidence="2">
    <location>
        <begin position="308"/>
        <end position="326"/>
    </location>
</feature>
<evidence type="ECO:0000256" key="2">
    <source>
        <dbReference type="SAM" id="Phobius"/>
    </source>
</evidence>
<dbReference type="STRING" id="109376.A0A0D3D8C2"/>
<feature type="region of interest" description="Disordered" evidence="1">
    <location>
        <begin position="392"/>
        <end position="443"/>
    </location>
</feature>
<reference evidence="3 4" key="1">
    <citation type="journal article" date="2014" name="Genome Biol.">
        <title>Transcriptome and methylome profiling reveals relics of genome dominance in the mesopolyploid Brassica oleracea.</title>
        <authorList>
            <person name="Parkin I.A."/>
            <person name="Koh C."/>
            <person name="Tang H."/>
            <person name="Robinson S.J."/>
            <person name="Kagale S."/>
            <person name="Clarke W.E."/>
            <person name="Town C.D."/>
            <person name="Nixon J."/>
            <person name="Krishnakumar V."/>
            <person name="Bidwell S.L."/>
            <person name="Denoeud F."/>
            <person name="Belcram H."/>
            <person name="Links M.G."/>
            <person name="Just J."/>
            <person name="Clarke C."/>
            <person name="Bender T."/>
            <person name="Huebert T."/>
            <person name="Mason A.S."/>
            <person name="Pires J.C."/>
            <person name="Barker G."/>
            <person name="Moore J."/>
            <person name="Walley P.G."/>
            <person name="Manoli S."/>
            <person name="Batley J."/>
            <person name="Edwards D."/>
            <person name="Nelson M.N."/>
            <person name="Wang X."/>
            <person name="Paterson A.H."/>
            <person name="King G."/>
            <person name="Bancroft I."/>
            <person name="Chalhoub B."/>
            <person name="Sharpe A.G."/>
        </authorList>
    </citation>
    <scope>NUCLEOTIDE SEQUENCE</scope>
    <source>
        <strain evidence="3 4">cv. TO1000</strain>
    </source>
</reference>
<dbReference type="Proteomes" id="UP000032141">
    <property type="component" value="Chromosome C7"/>
</dbReference>
<protein>
    <submittedName>
        <fullName evidence="3">Uncharacterized protein</fullName>
    </submittedName>
</protein>
<organism evidence="3 4">
    <name type="scientific">Brassica oleracea var. oleracea</name>
    <dbReference type="NCBI Taxonomy" id="109376"/>
    <lineage>
        <taxon>Eukaryota</taxon>
        <taxon>Viridiplantae</taxon>
        <taxon>Streptophyta</taxon>
        <taxon>Embryophyta</taxon>
        <taxon>Tracheophyta</taxon>
        <taxon>Spermatophyta</taxon>
        <taxon>Magnoliopsida</taxon>
        <taxon>eudicotyledons</taxon>
        <taxon>Gunneridae</taxon>
        <taxon>Pentapetalae</taxon>
        <taxon>rosids</taxon>
        <taxon>malvids</taxon>
        <taxon>Brassicales</taxon>
        <taxon>Brassicaceae</taxon>
        <taxon>Brassiceae</taxon>
        <taxon>Brassica</taxon>
    </lineage>
</organism>
<feature type="transmembrane region" description="Helical" evidence="2">
    <location>
        <begin position="271"/>
        <end position="296"/>
    </location>
</feature>